<dbReference type="Gene3D" id="1.10.600.10">
    <property type="entry name" value="Farnesyl Diphosphate Synthase"/>
    <property type="match status" value="1"/>
</dbReference>
<evidence type="ECO:0008006" key="4">
    <source>
        <dbReference type="Google" id="ProtNLM"/>
    </source>
</evidence>
<gene>
    <name evidence="2" type="ORF">FYC77_19340</name>
</gene>
<organism evidence="2 3">
    <name type="scientific">Natrialba swarupiae</name>
    <dbReference type="NCBI Taxonomy" id="2448032"/>
    <lineage>
        <taxon>Archaea</taxon>
        <taxon>Methanobacteriati</taxon>
        <taxon>Methanobacteriota</taxon>
        <taxon>Stenosarchaea group</taxon>
        <taxon>Halobacteria</taxon>
        <taxon>Halobacteriales</taxon>
        <taxon>Natrialbaceae</taxon>
        <taxon>Natrialba</taxon>
    </lineage>
</organism>
<proteinExistence type="predicted"/>
<evidence type="ECO:0000256" key="1">
    <source>
        <dbReference type="SAM" id="MobiDB-lite"/>
    </source>
</evidence>
<accession>A0A5D5AGU5</accession>
<dbReference type="AlphaFoldDB" id="A0A5D5AGU5"/>
<dbReference type="RefSeq" id="WP_149083130.1">
    <property type="nucleotide sequence ID" value="NZ_VTAW01000049.1"/>
</dbReference>
<dbReference type="Proteomes" id="UP000324104">
    <property type="component" value="Unassembled WGS sequence"/>
</dbReference>
<evidence type="ECO:0000313" key="2">
    <source>
        <dbReference type="EMBL" id="TYT60344.1"/>
    </source>
</evidence>
<keyword evidence="3" id="KW-1185">Reference proteome</keyword>
<evidence type="ECO:0000313" key="3">
    <source>
        <dbReference type="Proteomes" id="UP000324104"/>
    </source>
</evidence>
<dbReference type="EMBL" id="VTAW01000049">
    <property type="protein sequence ID" value="TYT60344.1"/>
    <property type="molecule type" value="Genomic_DNA"/>
</dbReference>
<sequence length="300" mass="32561">MSDYTTIHDRPDHDGRSFRDLPPSVRAIVADSLPTRDRCLSVALCTLAGEVARSFDGDRVDDRGDYALGPVSEAVCAFDGYVSIRFALLVDDRYETANDRDAAILASDYLHASAYTAIGKTPISDRRALELYRTLVDGSTAIATGFFSLNPEIEAPATSRSDASRHPDVSLAETAAALGTTAVGATAETRSAIERYARSLTEALTATPSVRDEVRTAVVRTLSGSTDRWRADGSDDRNDVGHPDGTQPPMIDHLETARTAIESLRRGRDESAGSHERRDPIDRLERATRIPFEHVADVDG</sequence>
<reference evidence="2 3" key="1">
    <citation type="submission" date="2019-08" db="EMBL/GenBank/DDBJ databases">
        <title>Archaea genome.</title>
        <authorList>
            <person name="Kajale S."/>
            <person name="Shouche Y."/>
            <person name="Deshpande N."/>
            <person name="Sharma A."/>
        </authorList>
    </citation>
    <scope>NUCLEOTIDE SEQUENCE [LARGE SCALE GENOMIC DNA]</scope>
    <source>
        <strain evidence="2 3">ESP3B_9</strain>
    </source>
</reference>
<dbReference type="InterPro" id="IPR008949">
    <property type="entry name" value="Isoprenoid_synthase_dom_sf"/>
</dbReference>
<feature type="compositionally biased region" description="Basic and acidic residues" evidence="1">
    <location>
        <begin position="263"/>
        <end position="285"/>
    </location>
</feature>
<feature type="compositionally biased region" description="Basic and acidic residues" evidence="1">
    <location>
        <begin position="227"/>
        <end position="242"/>
    </location>
</feature>
<comment type="caution">
    <text evidence="2">The sequence shown here is derived from an EMBL/GenBank/DDBJ whole genome shotgun (WGS) entry which is preliminary data.</text>
</comment>
<protein>
    <recommendedName>
        <fullName evidence="4">Polyprenyl synthetase</fullName>
    </recommendedName>
</protein>
<name>A0A5D5AGU5_9EURY</name>
<feature type="region of interest" description="Disordered" evidence="1">
    <location>
        <begin position="225"/>
        <end position="285"/>
    </location>
</feature>